<accession>Q2SB24</accession>
<keyword evidence="2" id="KW-0732">Signal</keyword>
<sequence>MLRLCVLLILFFPHAVWAETVLAFTRLAPYHYNENDTPRGISVALVEEAFRRMDEPVKLIELSWSRALRYLENGGVDGVFELLKTPVRETYADYSSLVLMMENVSLFVPENSAVQFDGDLQQLAHLRFGGLQDFSYGEKFDAFRSTELNTEFITAVSLNDLFLRLINDNIDIIIGDQRGVLLEYRRLQGLKVRSLPQIKRLQPNVEETPSYIAFSKKSQRANLRERFDQALANMIAEGVYSKIVENWANY</sequence>
<evidence type="ECO:0000256" key="2">
    <source>
        <dbReference type="ARBA" id="ARBA00022729"/>
    </source>
</evidence>
<dbReference type="PANTHER" id="PTHR35936:SF25">
    <property type="entry name" value="ABC TRANSPORTER SUBSTRATE-BINDING PROTEIN"/>
    <property type="match status" value="1"/>
</dbReference>
<feature type="domain" description="Solute-binding protein family 3/N-terminal" evidence="3">
    <location>
        <begin position="18"/>
        <end position="249"/>
    </location>
</feature>
<protein>
    <submittedName>
        <fullName evidence="4">ABC-type amino acid transport/signal transduction systems, periplasmic component/domain</fullName>
    </submittedName>
</protein>
<dbReference type="AlphaFoldDB" id="Q2SB24"/>
<dbReference type="STRING" id="349521.HCH_05487"/>
<dbReference type="RefSeq" id="WP_011399213.1">
    <property type="nucleotide sequence ID" value="NC_007645.1"/>
</dbReference>
<comment type="similarity">
    <text evidence="1">Belongs to the bacterial solute-binding protein 3 family.</text>
</comment>
<dbReference type="OrthoDB" id="9768183at2"/>
<reference evidence="4 5" key="1">
    <citation type="journal article" date="2005" name="Nucleic Acids Res.">
        <title>Genomic blueprint of Hahella chejuensis, a marine microbe producing an algicidal agent.</title>
        <authorList>
            <person name="Jeong H."/>
            <person name="Yim J.H."/>
            <person name="Lee C."/>
            <person name="Choi S.-H."/>
            <person name="Park Y.K."/>
            <person name="Yoon S.H."/>
            <person name="Hur C.-G."/>
            <person name="Kang H.-Y."/>
            <person name="Kim D."/>
            <person name="Lee H.H."/>
            <person name="Park K.H."/>
            <person name="Park S.-H."/>
            <person name="Park H.-S."/>
            <person name="Lee H.K."/>
            <person name="Oh T.K."/>
            <person name="Kim J.F."/>
        </authorList>
    </citation>
    <scope>NUCLEOTIDE SEQUENCE [LARGE SCALE GENOMIC DNA]</scope>
    <source>
        <strain evidence="4 5">KCTC 2396</strain>
    </source>
</reference>
<dbReference type="EMBL" id="CP000155">
    <property type="protein sequence ID" value="ABC32150.1"/>
    <property type="molecule type" value="Genomic_DNA"/>
</dbReference>
<dbReference type="Pfam" id="PF00497">
    <property type="entry name" value="SBP_bac_3"/>
    <property type="match status" value="1"/>
</dbReference>
<evidence type="ECO:0000259" key="3">
    <source>
        <dbReference type="SMART" id="SM00062"/>
    </source>
</evidence>
<dbReference type="SMART" id="SM00062">
    <property type="entry name" value="PBPb"/>
    <property type="match status" value="1"/>
</dbReference>
<dbReference type="Proteomes" id="UP000000238">
    <property type="component" value="Chromosome"/>
</dbReference>
<dbReference type="Gene3D" id="3.40.190.10">
    <property type="entry name" value="Periplasmic binding protein-like II"/>
    <property type="match status" value="2"/>
</dbReference>
<gene>
    <name evidence="4" type="ordered locus">HCH_05487</name>
</gene>
<dbReference type="eggNOG" id="COG0834">
    <property type="taxonomic scope" value="Bacteria"/>
</dbReference>
<dbReference type="InterPro" id="IPR001638">
    <property type="entry name" value="Solute-binding_3/MltF_N"/>
</dbReference>
<evidence type="ECO:0000313" key="5">
    <source>
        <dbReference type="Proteomes" id="UP000000238"/>
    </source>
</evidence>
<dbReference type="HOGENOM" id="CLU_064076_8_2_6"/>
<proteinExistence type="inferred from homology"/>
<dbReference type="PANTHER" id="PTHR35936">
    <property type="entry name" value="MEMBRANE-BOUND LYTIC MUREIN TRANSGLYCOSYLASE F"/>
    <property type="match status" value="1"/>
</dbReference>
<dbReference type="SUPFAM" id="SSF53850">
    <property type="entry name" value="Periplasmic binding protein-like II"/>
    <property type="match status" value="1"/>
</dbReference>
<evidence type="ECO:0000313" key="4">
    <source>
        <dbReference type="EMBL" id="ABC32150.1"/>
    </source>
</evidence>
<organism evidence="4 5">
    <name type="scientific">Hahella chejuensis (strain KCTC 2396)</name>
    <dbReference type="NCBI Taxonomy" id="349521"/>
    <lineage>
        <taxon>Bacteria</taxon>
        <taxon>Pseudomonadati</taxon>
        <taxon>Pseudomonadota</taxon>
        <taxon>Gammaproteobacteria</taxon>
        <taxon>Oceanospirillales</taxon>
        <taxon>Hahellaceae</taxon>
        <taxon>Hahella</taxon>
    </lineage>
</organism>
<dbReference type="KEGG" id="hch:HCH_05487"/>
<keyword evidence="5" id="KW-1185">Reference proteome</keyword>
<evidence type="ECO:0000256" key="1">
    <source>
        <dbReference type="ARBA" id="ARBA00010333"/>
    </source>
</evidence>
<name>Q2SB24_HAHCH</name>